<dbReference type="InterPro" id="IPR026913">
    <property type="entry name" value="METTL24"/>
</dbReference>
<keyword evidence="3" id="KW-1185">Reference proteome</keyword>
<dbReference type="OrthoDB" id="10006218at2759"/>
<proteinExistence type="predicted"/>
<dbReference type="STRING" id="329046.A0A1Y2BTY4"/>
<evidence type="ECO:0000313" key="2">
    <source>
        <dbReference type="EMBL" id="ORY37585.1"/>
    </source>
</evidence>
<feature type="domain" description="Methyltransferase" evidence="1">
    <location>
        <begin position="21"/>
        <end position="181"/>
    </location>
</feature>
<dbReference type="PANTHER" id="PTHR32026">
    <property type="entry name" value="METHYLTRANSFERASE-LIKE PROTEIN 24"/>
    <property type="match status" value="1"/>
</dbReference>
<dbReference type="AlphaFoldDB" id="A0A1Y2BTY4"/>
<gene>
    <name evidence="2" type="ORF">BCR33DRAFT_721331</name>
</gene>
<dbReference type="InterPro" id="IPR025714">
    <property type="entry name" value="Methyltranfer_dom"/>
</dbReference>
<reference evidence="2 3" key="1">
    <citation type="submission" date="2016-07" db="EMBL/GenBank/DDBJ databases">
        <title>Pervasive Adenine N6-methylation of Active Genes in Fungi.</title>
        <authorList>
            <consortium name="DOE Joint Genome Institute"/>
            <person name="Mondo S.J."/>
            <person name="Dannebaum R.O."/>
            <person name="Kuo R.C."/>
            <person name="Labutti K."/>
            <person name="Haridas S."/>
            <person name="Kuo A."/>
            <person name="Salamov A."/>
            <person name="Ahrendt S.R."/>
            <person name="Lipzen A."/>
            <person name="Sullivan W."/>
            <person name="Andreopoulos W.B."/>
            <person name="Clum A."/>
            <person name="Lindquist E."/>
            <person name="Daum C."/>
            <person name="Ramamoorthy G.K."/>
            <person name="Gryganskyi A."/>
            <person name="Culley D."/>
            <person name="Magnuson J.K."/>
            <person name="James T.Y."/>
            <person name="O'Malley M.A."/>
            <person name="Stajich J.E."/>
            <person name="Spatafora J.W."/>
            <person name="Visel A."/>
            <person name="Grigoriev I.V."/>
        </authorList>
    </citation>
    <scope>NUCLEOTIDE SEQUENCE [LARGE SCALE GENOMIC DNA]</scope>
    <source>
        <strain evidence="2 3">JEL800</strain>
    </source>
</reference>
<dbReference type="PANTHER" id="PTHR32026:SF10">
    <property type="entry name" value="METHYLTRANSFERASE-LIKE PROTEIN 24-RELATED"/>
    <property type="match status" value="1"/>
</dbReference>
<evidence type="ECO:0000259" key="1">
    <source>
        <dbReference type="Pfam" id="PF13383"/>
    </source>
</evidence>
<name>A0A1Y2BTY4_9FUNG</name>
<dbReference type="EMBL" id="MCGO01000049">
    <property type="protein sequence ID" value="ORY37585.1"/>
    <property type="molecule type" value="Genomic_DNA"/>
</dbReference>
<dbReference type="Proteomes" id="UP000193642">
    <property type="component" value="Unassembled WGS sequence"/>
</dbReference>
<dbReference type="SUPFAM" id="SSF53335">
    <property type="entry name" value="S-adenosyl-L-methionine-dependent methyltransferases"/>
    <property type="match status" value="1"/>
</dbReference>
<comment type="caution">
    <text evidence="2">The sequence shown here is derived from an EMBL/GenBank/DDBJ whole genome shotgun (WGS) entry which is preliminary data.</text>
</comment>
<dbReference type="InterPro" id="IPR029063">
    <property type="entry name" value="SAM-dependent_MTases_sf"/>
</dbReference>
<sequence length="231" mass="26056">MSPAEAASVSLIDVYSLFPETFSCDRNNFERLGGDDDGAKWTCGEFFQPAPGNCTAVSLGSNGQWQFEESILEHTNSDCTVYTFDCTGTWIPPHNNIRFFPWCLGEDKIIDGRVYKTWDSITRDLGLTHVDYFKMDIEGFEWLALPPALDNLAQGGVLPKQIALEMHLWPQAEGVAKPYQATNTEKGLDFVHPMINLFRKFYSLGYHIGAVEYNHLSSPYGCCQEFTFILP</sequence>
<dbReference type="Pfam" id="PF13383">
    <property type="entry name" value="Methyltransf_22"/>
    <property type="match status" value="1"/>
</dbReference>
<protein>
    <recommendedName>
        <fullName evidence="1">Methyltransferase domain-containing protein</fullName>
    </recommendedName>
</protein>
<evidence type="ECO:0000313" key="3">
    <source>
        <dbReference type="Proteomes" id="UP000193642"/>
    </source>
</evidence>
<organism evidence="2 3">
    <name type="scientific">Rhizoclosmatium globosum</name>
    <dbReference type="NCBI Taxonomy" id="329046"/>
    <lineage>
        <taxon>Eukaryota</taxon>
        <taxon>Fungi</taxon>
        <taxon>Fungi incertae sedis</taxon>
        <taxon>Chytridiomycota</taxon>
        <taxon>Chytridiomycota incertae sedis</taxon>
        <taxon>Chytridiomycetes</taxon>
        <taxon>Chytridiales</taxon>
        <taxon>Chytriomycetaceae</taxon>
        <taxon>Rhizoclosmatium</taxon>
    </lineage>
</organism>
<accession>A0A1Y2BTY4</accession>